<feature type="compositionally biased region" description="Low complexity" evidence="2">
    <location>
        <begin position="285"/>
        <end position="300"/>
    </location>
</feature>
<feature type="region of interest" description="Disordered" evidence="2">
    <location>
        <begin position="536"/>
        <end position="555"/>
    </location>
</feature>
<feature type="region of interest" description="Disordered" evidence="2">
    <location>
        <begin position="1681"/>
        <end position="1713"/>
    </location>
</feature>
<proteinExistence type="predicted"/>
<dbReference type="EMBL" id="GG662612">
    <property type="protein sequence ID" value="EAS00532.1"/>
    <property type="molecule type" value="Genomic_DNA"/>
</dbReference>
<dbReference type="GO" id="GO:0005096">
    <property type="term" value="F:GTPase activator activity"/>
    <property type="evidence" value="ECO:0007669"/>
    <property type="project" value="TreeGrafter"/>
</dbReference>
<dbReference type="InterPro" id="IPR035969">
    <property type="entry name" value="Rab-GAP_TBC_sf"/>
</dbReference>
<name>I7M2I7_TETTS</name>
<accession>I7M2I7</accession>
<feature type="compositionally biased region" description="Basic and acidic residues" evidence="2">
    <location>
        <begin position="873"/>
        <end position="882"/>
    </location>
</feature>
<protein>
    <submittedName>
        <fullName evidence="4">Rab-GTPase-TBC domain protein</fullName>
    </submittedName>
</protein>
<feature type="compositionally biased region" description="Basic and acidic residues" evidence="2">
    <location>
        <begin position="733"/>
        <end position="750"/>
    </location>
</feature>
<feature type="compositionally biased region" description="Low complexity" evidence="2">
    <location>
        <begin position="541"/>
        <end position="554"/>
    </location>
</feature>
<dbReference type="InterPro" id="IPR050302">
    <property type="entry name" value="Rab_GAP_TBC_domain"/>
</dbReference>
<feature type="compositionally biased region" description="Basic and acidic residues" evidence="2">
    <location>
        <begin position="96"/>
        <end position="108"/>
    </location>
</feature>
<feature type="compositionally biased region" description="Basic and acidic residues" evidence="2">
    <location>
        <begin position="1061"/>
        <end position="1076"/>
    </location>
</feature>
<dbReference type="GeneID" id="7845998"/>
<feature type="coiled-coil region" evidence="1">
    <location>
        <begin position="1087"/>
        <end position="1121"/>
    </location>
</feature>
<feature type="compositionally biased region" description="Basic and acidic residues" evidence="2">
    <location>
        <begin position="372"/>
        <end position="388"/>
    </location>
</feature>
<feature type="region of interest" description="Disordered" evidence="2">
    <location>
        <begin position="713"/>
        <end position="750"/>
    </location>
</feature>
<feature type="region of interest" description="Disordered" evidence="2">
    <location>
        <begin position="863"/>
        <end position="882"/>
    </location>
</feature>
<feature type="region of interest" description="Disordered" evidence="2">
    <location>
        <begin position="268"/>
        <end position="305"/>
    </location>
</feature>
<feature type="compositionally biased region" description="Polar residues" evidence="2">
    <location>
        <begin position="271"/>
        <end position="284"/>
    </location>
</feature>
<keyword evidence="5" id="KW-1185">Reference proteome</keyword>
<dbReference type="SMART" id="SM00164">
    <property type="entry name" value="TBC"/>
    <property type="match status" value="1"/>
</dbReference>
<dbReference type="KEGG" id="tet:TTHERM_00408850"/>
<reference evidence="4" key="2">
    <citation type="submission" date="2014-02" db="EMBL/GenBank/DDBJ databases">
        <title>Annotation update of Tetrahymena thermophila SB210.</title>
        <authorList>
            <person name="Bidwell S."/>
            <person name="Michalis H.M."/>
            <person name="Zafar N."/>
            <person name="Joardar V."/>
            <person name="Miao W."/>
            <person name="Russ C."/>
            <person name="Eisen J."/>
            <person name="Wu M."/>
            <person name="Wu D."/>
            <person name="Nierman W."/>
            <person name="Orias E."/>
            <person name="Delcher A."/>
            <person name="Salzberg S."/>
            <person name="Coyne R."/>
        </authorList>
    </citation>
    <scope>NUCLEOTIDE SEQUENCE</scope>
    <source>
        <strain evidence="4">SB210</strain>
    </source>
</reference>
<reference evidence="4" key="1">
    <citation type="submission" date="2008-09" db="EMBL/GenBank/DDBJ databases">
        <authorList>
            <person name="Eisen J.A."/>
            <person name="Wu M."/>
            <person name="Wu D."/>
            <person name="Nierman W.C."/>
            <person name="Orias E."/>
            <person name="Delcher A.L."/>
            <person name="Salzberg S.L."/>
        </authorList>
    </citation>
    <scope>NUCLEOTIDE SEQUENCE</scope>
    <source>
        <strain evidence="4">SB210</strain>
    </source>
</reference>
<feature type="compositionally biased region" description="Polar residues" evidence="2">
    <location>
        <begin position="863"/>
        <end position="872"/>
    </location>
</feature>
<dbReference type="Gene3D" id="1.10.8.270">
    <property type="entry name" value="putative rabgap domain of human tbc1 domain family member 14 like domains"/>
    <property type="match status" value="1"/>
</dbReference>
<feature type="region of interest" description="Disordered" evidence="2">
    <location>
        <begin position="1289"/>
        <end position="1308"/>
    </location>
</feature>
<dbReference type="InParanoid" id="I7M2I7"/>
<dbReference type="PROSITE" id="PS50086">
    <property type="entry name" value="TBC_RABGAP"/>
    <property type="match status" value="1"/>
</dbReference>
<feature type="region of interest" description="Disordered" evidence="2">
    <location>
        <begin position="372"/>
        <end position="401"/>
    </location>
</feature>
<dbReference type="Pfam" id="PF00566">
    <property type="entry name" value="RabGAP-TBC"/>
    <property type="match status" value="1"/>
</dbReference>
<dbReference type="PANTHER" id="PTHR47219">
    <property type="entry name" value="RAB GTPASE-ACTIVATING PROTEIN 1-LIKE"/>
    <property type="match status" value="1"/>
</dbReference>
<dbReference type="InterPro" id="IPR000195">
    <property type="entry name" value="Rab-GAP-TBC_dom"/>
</dbReference>
<feature type="coiled-coil region" evidence="1">
    <location>
        <begin position="1174"/>
        <end position="1201"/>
    </location>
</feature>
<feature type="domain" description="Rab-GAP TBC" evidence="3">
    <location>
        <begin position="1347"/>
        <end position="1545"/>
    </location>
</feature>
<evidence type="ECO:0000313" key="4">
    <source>
        <dbReference type="EMBL" id="EAS00532.1"/>
    </source>
</evidence>
<dbReference type="eggNOG" id="KOG4436">
    <property type="taxonomic scope" value="Eukaryota"/>
</dbReference>
<organism evidence="4 5">
    <name type="scientific">Tetrahymena thermophila (strain SB210)</name>
    <dbReference type="NCBI Taxonomy" id="312017"/>
    <lineage>
        <taxon>Eukaryota</taxon>
        <taxon>Sar</taxon>
        <taxon>Alveolata</taxon>
        <taxon>Ciliophora</taxon>
        <taxon>Intramacronucleata</taxon>
        <taxon>Oligohymenophorea</taxon>
        <taxon>Hymenostomatida</taxon>
        <taxon>Tetrahymenina</taxon>
        <taxon>Tetrahymenidae</taxon>
        <taxon>Tetrahymena</taxon>
    </lineage>
</organism>
<feature type="compositionally biased region" description="Polar residues" evidence="2">
    <location>
        <begin position="389"/>
        <end position="401"/>
    </location>
</feature>
<dbReference type="Proteomes" id="UP000009168">
    <property type="component" value="Unassembled WGS sequence"/>
</dbReference>
<dbReference type="RefSeq" id="XP_001020777.1">
    <property type="nucleotide sequence ID" value="XM_001020777.1"/>
</dbReference>
<feature type="compositionally biased region" description="Polar residues" evidence="2">
    <location>
        <begin position="918"/>
        <end position="930"/>
    </location>
</feature>
<dbReference type="PANTHER" id="PTHR47219:SF9">
    <property type="entry name" value="GTPASE ACTIVATING PROTEIN AND CENTROSOME-ASSOCIATED, ISOFORM B"/>
    <property type="match status" value="1"/>
</dbReference>
<evidence type="ECO:0000259" key="3">
    <source>
        <dbReference type="PROSITE" id="PS50086"/>
    </source>
</evidence>
<evidence type="ECO:0000313" key="5">
    <source>
        <dbReference type="Proteomes" id="UP000009168"/>
    </source>
</evidence>
<feature type="region of interest" description="Disordered" evidence="2">
    <location>
        <begin position="907"/>
        <end position="935"/>
    </location>
</feature>
<dbReference type="Gene3D" id="1.10.472.80">
    <property type="entry name" value="Ypt/Rab-GAP domain of gyp1p, domain 3"/>
    <property type="match status" value="1"/>
</dbReference>
<dbReference type="SUPFAM" id="SSF47923">
    <property type="entry name" value="Ypt/Rab-GAP domain of gyp1p"/>
    <property type="match status" value="2"/>
</dbReference>
<keyword evidence="1" id="KW-0175">Coiled coil</keyword>
<evidence type="ECO:0000256" key="2">
    <source>
        <dbReference type="SAM" id="MobiDB-lite"/>
    </source>
</evidence>
<dbReference type="OrthoDB" id="295078at2759"/>
<gene>
    <name evidence="4" type="ORF">TTHERM_00408850</name>
</gene>
<feature type="region of interest" description="Disordered" evidence="2">
    <location>
        <begin position="69"/>
        <end position="117"/>
    </location>
</feature>
<dbReference type="STRING" id="312017.I7M2I7"/>
<feature type="region of interest" description="Disordered" evidence="2">
    <location>
        <begin position="1045"/>
        <end position="1082"/>
    </location>
</feature>
<sequence length="1753" mass="205782">MKNTAHQNEKYPLSNIRKVEYKFVGKRYGQIQTKQMKEESQFEQQNIDIDQELKHQMDHSLMKFDEESHMNLSDSEKQTSITQATDYEDFQNKQISDSKSRNDEKLAQNDKNQNTGLKGFELGISRIKQYQQNQLKEREEHFQKQFQINESSLKKDLQISQRKKANIFSDQNQLQKQQQIFNETMQNNNSNLSSLTQIHMIDQFSNKKIDQKIIKSQGSIQDSLQSNQQQFDNQIKPQSKSYIEQFKPMQSHKSSINDPSPQILQNKYKYQHQQTKDSIPFSNASTNQSVQNKSNSKSLSFYNSLNSTPVSKKEITQFEEYSLNKYNIGQNQVTSDRQIIIESNNSEDAQNQKSQQNIFDQSSNQIYSEDKTQLKQNQKEKIKSDINSKQETNTHTNEQNMDLEQLILTSDMSDESHKQTDEIKVDFKSENDEIIINDLHNQEYIEIGIQKDEIHKKQNLEENEIAVVIIPSQTVETEESEANLNLHEIKRKFDEINYKQNSKKDHLLNESSQFQNNEGKQANVIISDYTLSPEKQQELENQSNKQINNQSQSQFANLRKRIQRSTKNKMQQNQNNPDQQNTRQIFEGNIQLIYTSHDSLADLQIKSNTQQQQDSDFNLEIDEETKKNKINITDFQNSNYKKIALDLKKNLSGSKQQQFEQIEQKVIQDQAVLDNSFSDDSPLSFPQIKQQNLENKSVPTLLFQNINSKKQSSKKISLQQFQTQIMSDSNESDSEREQNSQEEKQENDEMKPAVIDQQNQNSEDQHNDTGDLGLIYFSAVSQDPKQQEISQQNNNNLPKLDFNTIKYQKDSNLIIFSNHQIELNDKIQSNEQVQDDFNNFEVSHNLVLSNYQNKEEILTEAVGQNQQKINSSNKDDKQTNIDDKKIASFSGAQKGKVEKTHILQFETEEESDNNNSSTKGNNELQQTITPDESILKGSDGEIITQFCVEIPSKKIRMQRIKAFSQNNTPINNKYNQSSQINEQRNSAEQFIDKFKGRPSTFLTRLQQYKEHAFNKEYNQIIEDKQQIQKESPETDKFPEFIISSWGQQQAQQPEKQTTSSSEDKLSNEKQNSENQHDVLFTQSADEIEDFYEEEDEEDDELDEEEDEAEQDNNIIAFQEMQDRAQCFQKQEFQNKRQLEQGKQKEQNKINQREIGIGKYFYEKMCNVYGDTKLFQKKKRNLKKWLKMIQQAENSLNRKSQENYDYLQLNEKLKLSSNCLVSIQIEPSNDQDFQNNQKTTQVKNENIIDAQNDEKMQKNQADLLKRKIFQQKLLDQNNSNIFSPFVSKNKQFQDQQTNTHKKSNSQENEQLTKQLTNHDQLTAEEEFQLIYQFKKIQKNEFLKALKKGPPMWYRWSAWKVALDLNVEEYRETYEKLKPTEPLNFDHTYTDPIDKQINKDITRTIPDEPFFSDPQYSQKSLQSLRNVLKAVSLYYDNVGYCQGMNFLAAFLLLINGGDELQAFSMFIQMEKKLNIMGLFEEEFPLIQFMNFVFQREFGRKFPKLFRHFNKLKIPETMWVVQWFQTIFLNSLSLNVVCRFWDYIFYQGSIISAISISLSLIHEYNAHLIKKNELDEISQFIQKLKQCSVQKGELRNSPCKPRPLLSPLINFLQKDTLNLEENIVIDPEKIIKRAQQYELSKKEIISYINEFKQLNFLYKDKPFLKKMEEAINTENLDENQVKNQYNHHNSTPHNASKQKQSKLNTQQTSKSHANQVKSPELQSLLRHGHAQSQIENKKNLFSILGFNTQKKTQNNM</sequence>
<dbReference type="HOGENOM" id="CLU_239341_0_0_1"/>
<evidence type="ECO:0000256" key="1">
    <source>
        <dbReference type="SAM" id="Coils"/>
    </source>
</evidence>
<dbReference type="GO" id="GO:0031267">
    <property type="term" value="F:small GTPase binding"/>
    <property type="evidence" value="ECO:0007669"/>
    <property type="project" value="TreeGrafter"/>
</dbReference>